<protein>
    <submittedName>
        <fullName evidence="3">DNA binding</fullName>
    </submittedName>
</protein>
<accession>A0A9N7RBR5</accession>
<keyword evidence="4" id="KW-1185">Reference proteome</keyword>
<dbReference type="AlphaFoldDB" id="A0A9N7RBR5"/>
<feature type="region of interest" description="Disordered" evidence="1">
    <location>
        <begin position="271"/>
        <end position="293"/>
    </location>
</feature>
<proteinExistence type="predicted"/>
<reference evidence="3" key="1">
    <citation type="submission" date="2019-12" db="EMBL/GenBank/DDBJ databases">
        <authorList>
            <person name="Scholes J."/>
        </authorList>
    </citation>
    <scope>NUCLEOTIDE SEQUENCE</scope>
</reference>
<evidence type="ECO:0000256" key="1">
    <source>
        <dbReference type="SAM" id="MobiDB-lite"/>
    </source>
</evidence>
<organism evidence="3 4">
    <name type="scientific">Striga hermonthica</name>
    <name type="common">Purple witchweed</name>
    <name type="synonym">Buchnera hermonthica</name>
    <dbReference type="NCBI Taxonomy" id="68872"/>
    <lineage>
        <taxon>Eukaryota</taxon>
        <taxon>Viridiplantae</taxon>
        <taxon>Streptophyta</taxon>
        <taxon>Embryophyta</taxon>
        <taxon>Tracheophyta</taxon>
        <taxon>Spermatophyta</taxon>
        <taxon>Magnoliopsida</taxon>
        <taxon>eudicotyledons</taxon>
        <taxon>Gunneridae</taxon>
        <taxon>Pentapetalae</taxon>
        <taxon>asterids</taxon>
        <taxon>lamiids</taxon>
        <taxon>Lamiales</taxon>
        <taxon>Orobanchaceae</taxon>
        <taxon>Buchnereae</taxon>
        <taxon>Striga</taxon>
    </lineage>
</organism>
<evidence type="ECO:0000313" key="4">
    <source>
        <dbReference type="Proteomes" id="UP001153555"/>
    </source>
</evidence>
<evidence type="ECO:0000259" key="2">
    <source>
        <dbReference type="Pfam" id="PF14303"/>
    </source>
</evidence>
<gene>
    <name evidence="3" type="ORF">SHERM_19393</name>
</gene>
<dbReference type="Pfam" id="PF14303">
    <property type="entry name" value="NAM-associated"/>
    <property type="match status" value="1"/>
</dbReference>
<dbReference type="OrthoDB" id="1225588at2759"/>
<dbReference type="PANTHER" id="PTHR45125">
    <property type="entry name" value="F21J9.4-RELATED"/>
    <property type="match status" value="1"/>
</dbReference>
<name>A0A9N7RBR5_STRHE</name>
<evidence type="ECO:0000313" key="3">
    <source>
        <dbReference type="EMBL" id="CAA0821391.1"/>
    </source>
</evidence>
<dbReference type="EMBL" id="CACSLK010020742">
    <property type="protein sequence ID" value="CAA0821391.1"/>
    <property type="molecule type" value="Genomic_DNA"/>
</dbReference>
<dbReference type="Proteomes" id="UP001153555">
    <property type="component" value="Unassembled WGS sequence"/>
</dbReference>
<dbReference type="PANTHER" id="PTHR45125:SF51">
    <property type="entry name" value="F21J9.4-RELATED"/>
    <property type="match status" value="1"/>
</dbReference>
<sequence length="571" mass="64366">MSTEFIRTKTLRRCCSKIPLQFQSVKIQGYCNGVVCLVDKFVGGRIALWNPSINEFKFLPPTCIQLHPDAEFSQAGIPAQEPITDWNTLISTQRYVRSSGGRRERESLVLDVVRDLLFDENESLARQFEEGPIPKASIGGGAKVLQMQPPIDPSRPRQQRRGGQEMHRVIAAGGPNSQLNDGVGQTSGVEMRSEVQGRLPPCPPMAGLFAGDNDDPLAEPYTGSYAPSASFEDMANGNTFLKGNGYFSNMMVETNLGDFDNYSNTNADHQSQAMQVSPAVPSARPNHKRSKNFSDHEDEVLVSAWLNISLDPVVGKDQKGGRYWSRICDYFHEHKTCQSTRTINSLMHRWETIQKCVNNFCGCLTRIELRRQSGTTMQDKVAEACALYKAEDQHNKAFQFMHCWNKLRTQPKWLAKLDEFAATKTSNKKQKSRPTADPSATSPSEVGQDAVEDLDANALTRPIGKKKAKAALLQEKKKSVTATLENMWAQLKETNGEKELKKDQRFNKAFALEQERVANEKLLVEVRSQEVQLQRKRDEERIMTMDLSGMPDEQKKYYMCLRAEIMSRVIN</sequence>
<feature type="domain" description="No apical meristem-associated C-terminal" evidence="2">
    <location>
        <begin position="396"/>
        <end position="565"/>
    </location>
</feature>
<feature type="region of interest" description="Disordered" evidence="1">
    <location>
        <begin position="424"/>
        <end position="449"/>
    </location>
</feature>
<comment type="caution">
    <text evidence="3">The sequence shown here is derived from an EMBL/GenBank/DDBJ whole genome shotgun (WGS) entry which is preliminary data.</text>
</comment>
<dbReference type="InterPro" id="IPR029466">
    <property type="entry name" value="NAM-associated_C"/>
</dbReference>